<gene>
    <name evidence="5" type="ORF">ACFPME_05190</name>
</gene>
<organism evidence="5 6">
    <name type="scientific">Rhodanobacter umsongensis</name>
    <dbReference type="NCBI Taxonomy" id="633153"/>
    <lineage>
        <taxon>Bacteria</taxon>
        <taxon>Pseudomonadati</taxon>
        <taxon>Pseudomonadota</taxon>
        <taxon>Gammaproteobacteria</taxon>
        <taxon>Lysobacterales</taxon>
        <taxon>Rhodanobacteraceae</taxon>
        <taxon>Rhodanobacter</taxon>
    </lineage>
</organism>
<dbReference type="Gene3D" id="3.40.50.150">
    <property type="entry name" value="Vaccinia Virus protein VP39"/>
    <property type="match status" value="1"/>
</dbReference>
<keyword evidence="6" id="KW-1185">Reference proteome</keyword>
<dbReference type="CDD" id="cd02440">
    <property type="entry name" value="AdoMet_MTases"/>
    <property type="match status" value="1"/>
</dbReference>
<evidence type="ECO:0000313" key="6">
    <source>
        <dbReference type="Proteomes" id="UP001596013"/>
    </source>
</evidence>
<keyword evidence="3" id="KW-0949">S-adenosyl-L-methionine</keyword>
<dbReference type="RefSeq" id="WP_377302702.1">
    <property type="nucleotide sequence ID" value="NZ_JBHSMK010000002.1"/>
</dbReference>
<evidence type="ECO:0000256" key="3">
    <source>
        <dbReference type="ARBA" id="ARBA00022691"/>
    </source>
</evidence>
<evidence type="ECO:0000259" key="4">
    <source>
        <dbReference type="Pfam" id="PF08123"/>
    </source>
</evidence>
<dbReference type="SUPFAM" id="SSF53335">
    <property type="entry name" value="S-adenosyl-L-methionine-dependent methyltransferases"/>
    <property type="match status" value="1"/>
</dbReference>
<protein>
    <recommendedName>
        <fullName evidence="4">DOT1 domain-containing protein</fullName>
    </recommendedName>
</protein>
<dbReference type="EMBL" id="JBHSMK010000002">
    <property type="protein sequence ID" value="MFC5435941.1"/>
    <property type="molecule type" value="Genomic_DNA"/>
</dbReference>
<dbReference type="Proteomes" id="UP001596013">
    <property type="component" value="Unassembled WGS sequence"/>
</dbReference>
<proteinExistence type="predicted"/>
<dbReference type="Pfam" id="PF08123">
    <property type="entry name" value="DOT1"/>
    <property type="match status" value="1"/>
</dbReference>
<keyword evidence="1" id="KW-0489">Methyltransferase</keyword>
<feature type="domain" description="DOT1" evidence="4">
    <location>
        <begin position="147"/>
        <end position="207"/>
    </location>
</feature>
<evidence type="ECO:0000256" key="1">
    <source>
        <dbReference type="ARBA" id="ARBA00022603"/>
    </source>
</evidence>
<sequence length="292" mass="32139">MSRVLQTFISELEQDRSLREPDRLRERSHALDRLEAYCLDGSLHEAHADAAAEAGLRHRIDILRAELEAIDGQLYQSIRLDIQCGAGAHRLLEWAHATAPGHAGTPADGESYDHLDGLVSGVLQIDEPELQLAGLSAEMVFYQPTPARHIFDMIARTALDERDVLIDLGSGLGQVPVLAAICTGARCIGIEWESAHVECAQRCARALNLDQVTFVQGDVRVADLSAGTVFYLYTPFEGAMLRDVLDLLRAEAARRAIRICTLGPCTAAIARERWLQAVGPWEMHRPAVFRSA</sequence>
<dbReference type="InterPro" id="IPR025789">
    <property type="entry name" value="DOT1_dom"/>
</dbReference>
<keyword evidence="2" id="KW-0808">Transferase</keyword>
<dbReference type="InterPro" id="IPR029063">
    <property type="entry name" value="SAM-dependent_MTases_sf"/>
</dbReference>
<comment type="caution">
    <text evidence="5">The sequence shown here is derived from an EMBL/GenBank/DDBJ whole genome shotgun (WGS) entry which is preliminary data.</text>
</comment>
<name>A0ABW0JJN8_9GAMM</name>
<evidence type="ECO:0000256" key="2">
    <source>
        <dbReference type="ARBA" id="ARBA00022679"/>
    </source>
</evidence>
<dbReference type="InterPro" id="IPR026170">
    <property type="entry name" value="FAM173A/B"/>
</dbReference>
<reference evidence="6" key="1">
    <citation type="journal article" date="2019" name="Int. J. Syst. Evol. Microbiol.">
        <title>The Global Catalogue of Microorganisms (GCM) 10K type strain sequencing project: providing services to taxonomists for standard genome sequencing and annotation.</title>
        <authorList>
            <consortium name="The Broad Institute Genomics Platform"/>
            <consortium name="The Broad Institute Genome Sequencing Center for Infectious Disease"/>
            <person name="Wu L."/>
            <person name="Ma J."/>
        </authorList>
    </citation>
    <scope>NUCLEOTIDE SEQUENCE [LARGE SCALE GENOMIC DNA]</scope>
    <source>
        <strain evidence="6">JCM 17130</strain>
    </source>
</reference>
<dbReference type="PANTHER" id="PTHR13610:SF11">
    <property type="entry name" value="METHYLTRANSFERASE DOMAIN-CONTAINING PROTEIN"/>
    <property type="match status" value="1"/>
</dbReference>
<accession>A0ABW0JJN8</accession>
<dbReference type="PANTHER" id="PTHR13610">
    <property type="entry name" value="METHYLTRANSFERASE DOMAIN-CONTAINING PROTEIN"/>
    <property type="match status" value="1"/>
</dbReference>
<evidence type="ECO:0000313" key="5">
    <source>
        <dbReference type="EMBL" id="MFC5435941.1"/>
    </source>
</evidence>